<feature type="coiled-coil region" evidence="1">
    <location>
        <begin position="59"/>
        <end position="86"/>
    </location>
</feature>
<keyword evidence="3" id="KW-1185">Reference proteome</keyword>
<evidence type="ECO:0000313" key="2">
    <source>
        <dbReference type="EMBL" id="QHF16178.1"/>
    </source>
</evidence>
<evidence type="ECO:0000313" key="3">
    <source>
        <dbReference type="Proteomes" id="UP000676067"/>
    </source>
</evidence>
<dbReference type="EMBL" id="MN542417">
    <property type="protein sequence ID" value="QHF16178.1"/>
    <property type="molecule type" value="Genomic_DNA"/>
</dbReference>
<dbReference type="GeneID" id="65103185"/>
<protein>
    <submittedName>
        <fullName evidence="2">Uncharacterized protein</fullName>
    </submittedName>
</protein>
<dbReference type="RefSeq" id="YP_010087854.1">
    <property type="nucleotide sequence ID" value="NC_055598.1"/>
</dbReference>
<dbReference type="Pfam" id="PF07028">
    <property type="entry name" value="DUF1319"/>
    <property type="match status" value="1"/>
</dbReference>
<keyword evidence="1" id="KW-0175">Coiled coil</keyword>
<dbReference type="Proteomes" id="UP000676067">
    <property type="component" value="Segment"/>
</dbReference>
<reference evidence="2" key="1">
    <citation type="submission" date="2019-10" db="EMBL/GenBank/DDBJ databases">
        <title>First identification and molecular characterization of a new badnavirus infecting Camellia.</title>
        <authorList>
            <person name="Li R."/>
            <person name="Zheng L."/>
            <person name="Cao M."/>
            <person name="Wu L."/>
        </authorList>
    </citation>
    <scope>NUCLEOTIDE SEQUENCE</scope>
    <source>
        <strain evidence="2">LG</strain>
    </source>
</reference>
<dbReference type="KEGG" id="vg:65103185"/>
<dbReference type="InterPro" id="IPR010746">
    <property type="entry name" value="CYMV_Orf1"/>
</dbReference>
<sequence>MSERWERSIEEWYEKSHTASLSYLDLAQTQKPTQSELAHNLSVIFDRQNLSSRVLIKNHKQILEQIQHLDLKISKFERKLNSLVKDLSSLSSFLVENKPLTKSEVKSLVLEISQQPKLVEEQTVFLAKQLQEKVDKVEVILHQVKSLLG</sequence>
<proteinExistence type="predicted"/>
<accession>A0A6B9QI34</accession>
<evidence type="ECO:0000256" key="1">
    <source>
        <dbReference type="SAM" id="Coils"/>
    </source>
</evidence>
<name>A0A6B9QI34_9VIRU</name>
<organism evidence="2 3">
    <name type="scientific">Camellia lemon glow virus</name>
    <dbReference type="NCBI Taxonomy" id="2697535"/>
    <lineage>
        <taxon>Viruses</taxon>
        <taxon>Riboviria</taxon>
        <taxon>Pararnavirae</taxon>
        <taxon>Artverviricota</taxon>
        <taxon>Revtraviricetes</taxon>
        <taxon>Ortervirales</taxon>
        <taxon>Caulimoviridae</taxon>
        <taxon>Badnavirus</taxon>
        <taxon>Badnavirus rutilanscamelliae</taxon>
    </lineage>
</organism>